<evidence type="ECO:0000256" key="6">
    <source>
        <dbReference type="RuleBase" id="RU003631"/>
    </source>
</evidence>
<dbReference type="AlphaFoldDB" id="A0A2M7IDI5"/>
<dbReference type="CDD" id="cd01425">
    <property type="entry name" value="RPS2"/>
    <property type="match status" value="1"/>
</dbReference>
<evidence type="ECO:0000313" key="8">
    <source>
        <dbReference type="Proteomes" id="UP000231673"/>
    </source>
</evidence>
<dbReference type="InterPro" id="IPR023591">
    <property type="entry name" value="Ribosomal_uS2_flav_dom_sf"/>
</dbReference>
<evidence type="ECO:0000256" key="4">
    <source>
        <dbReference type="ARBA" id="ARBA00035256"/>
    </source>
</evidence>
<dbReference type="InterPro" id="IPR018130">
    <property type="entry name" value="Ribosomal_uS2_CS"/>
</dbReference>
<evidence type="ECO:0000256" key="3">
    <source>
        <dbReference type="ARBA" id="ARBA00023274"/>
    </source>
</evidence>
<gene>
    <name evidence="5 7" type="primary">rpsB</name>
    <name evidence="7" type="ORF">CO003_01995</name>
</gene>
<protein>
    <recommendedName>
        <fullName evidence="4 5">Small ribosomal subunit protein uS2</fullName>
    </recommendedName>
</protein>
<dbReference type="HAMAP" id="MF_00291_B">
    <property type="entry name" value="Ribosomal_uS2_B"/>
    <property type="match status" value="1"/>
</dbReference>
<dbReference type="PRINTS" id="PR00395">
    <property type="entry name" value="RIBOSOMALS2"/>
</dbReference>
<dbReference type="PANTHER" id="PTHR12534:SF0">
    <property type="entry name" value="SMALL RIBOSOMAL SUBUNIT PROTEIN US2M"/>
    <property type="match status" value="1"/>
</dbReference>
<organism evidence="7 8">
    <name type="scientific">Candidatus Portnoybacteria bacterium CG_4_8_14_3_um_filter_44_15</name>
    <dbReference type="NCBI Taxonomy" id="1974803"/>
    <lineage>
        <taxon>Bacteria</taxon>
        <taxon>Candidatus Portnoyibacteriota</taxon>
    </lineage>
</organism>
<comment type="similarity">
    <text evidence="1 5 6">Belongs to the universal ribosomal protein uS2 family.</text>
</comment>
<comment type="caution">
    <text evidence="7">The sequence shown here is derived from an EMBL/GenBank/DDBJ whole genome shotgun (WGS) entry which is preliminary data.</text>
</comment>
<proteinExistence type="inferred from homology"/>
<dbReference type="GO" id="GO:0003735">
    <property type="term" value="F:structural constituent of ribosome"/>
    <property type="evidence" value="ECO:0007669"/>
    <property type="project" value="InterPro"/>
</dbReference>
<evidence type="ECO:0000256" key="1">
    <source>
        <dbReference type="ARBA" id="ARBA00006242"/>
    </source>
</evidence>
<dbReference type="PROSITE" id="PS00963">
    <property type="entry name" value="RIBOSOMAL_S2_2"/>
    <property type="match status" value="1"/>
</dbReference>
<dbReference type="Proteomes" id="UP000231673">
    <property type="component" value="Unassembled WGS sequence"/>
</dbReference>
<name>A0A2M7IDI5_9BACT</name>
<keyword evidence="3 5" id="KW-0687">Ribonucleoprotein</keyword>
<evidence type="ECO:0000313" key="7">
    <source>
        <dbReference type="EMBL" id="PIW74580.1"/>
    </source>
</evidence>
<evidence type="ECO:0000256" key="2">
    <source>
        <dbReference type="ARBA" id="ARBA00022980"/>
    </source>
</evidence>
<dbReference type="GO" id="GO:0022627">
    <property type="term" value="C:cytosolic small ribosomal subunit"/>
    <property type="evidence" value="ECO:0007669"/>
    <property type="project" value="TreeGrafter"/>
</dbReference>
<dbReference type="GO" id="GO:0006412">
    <property type="term" value="P:translation"/>
    <property type="evidence" value="ECO:0007669"/>
    <property type="project" value="UniProtKB-UniRule"/>
</dbReference>
<dbReference type="EMBL" id="PFGW01000040">
    <property type="protein sequence ID" value="PIW74580.1"/>
    <property type="molecule type" value="Genomic_DNA"/>
</dbReference>
<keyword evidence="2 5" id="KW-0689">Ribosomal protein</keyword>
<evidence type="ECO:0000256" key="5">
    <source>
        <dbReference type="HAMAP-Rule" id="MF_00291"/>
    </source>
</evidence>
<sequence>MAEEKKKKESKKRKLDLEEITPSLEEMLKAGIHFGHRTSRKNPKMEPYIFTSRNNVHIIDLEKSREKLKEALEFISKLKEKKGTIVFVGTKISAKQITEESAKEVGMPYATERWIGGTITNFKVISGRLGHFRDLEKKKETGELKKYTKKEQHEFGVELQKLNRQFGGIKNLTEVPNALLVVDTYKEKLAVKEAKIKGIPIVGLCDTNADPTLIDYPIPANDDAISSLKLILGSIVKALK</sequence>
<dbReference type="Pfam" id="PF00318">
    <property type="entry name" value="Ribosomal_S2"/>
    <property type="match status" value="1"/>
</dbReference>
<dbReference type="SUPFAM" id="SSF52313">
    <property type="entry name" value="Ribosomal protein S2"/>
    <property type="match status" value="1"/>
</dbReference>
<dbReference type="Gene3D" id="1.10.287.610">
    <property type="entry name" value="Helix hairpin bin"/>
    <property type="match status" value="1"/>
</dbReference>
<dbReference type="InterPro" id="IPR001865">
    <property type="entry name" value="Ribosomal_uS2"/>
</dbReference>
<dbReference type="NCBIfam" id="TIGR01011">
    <property type="entry name" value="rpsB_bact"/>
    <property type="match status" value="1"/>
</dbReference>
<dbReference type="Gene3D" id="3.40.50.10490">
    <property type="entry name" value="Glucose-6-phosphate isomerase like protein, domain 1"/>
    <property type="match status" value="1"/>
</dbReference>
<dbReference type="InterPro" id="IPR005706">
    <property type="entry name" value="Ribosomal_uS2_bac/mit/plastid"/>
</dbReference>
<dbReference type="PANTHER" id="PTHR12534">
    <property type="entry name" value="30S RIBOSOMAL PROTEIN S2 PROKARYOTIC AND ORGANELLAR"/>
    <property type="match status" value="1"/>
</dbReference>
<accession>A0A2M7IDI5</accession>
<reference evidence="8" key="1">
    <citation type="submission" date="2017-09" db="EMBL/GenBank/DDBJ databases">
        <title>Depth-based differentiation of microbial function through sediment-hosted aquifers and enrichment of novel symbionts in the deep terrestrial subsurface.</title>
        <authorList>
            <person name="Probst A.J."/>
            <person name="Ladd B."/>
            <person name="Jarett J.K."/>
            <person name="Geller-Mcgrath D.E."/>
            <person name="Sieber C.M.K."/>
            <person name="Emerson J.B."/>
            <person name="Anantharaman K."/>
            <person name="Thomas B.C."/>
            <person name="Malmstrom R."/>
            <person name="Stieglmeier M."/>
            <person name="Klingl A."/>
            <person name="Woyke T."/>
            <person name="Ryan C.M."/>
            <person name="Banfield J.F."/>
        </authorList>
    </citation>
    <scope>NUCLEOTIDE SEQUENCE [LARGE SCALE GENOMIC DNA]</scope>
</reference>